<dbReference type="GO" id="GO:0005730">
    <property type="term" value="C:nucleolus"/>
    <property type="evidence" value="ECO:0007669"/>
    <property type="project" value="TreeGrafter"/>
</dbReference>
<dbReference type="Proteomes" id="UP000663870">
    <property type="component" value="Unassembled WGS sequence"/>
</dbReference>
<dbReference type="Pfam" id="PF04003">
    <property type="entry name" value="Utp12"/>
    <property type="match status" value="1"/>
</dbReference>
<evidence type="ECO:0000313" key="8">
    <source>
        <dbReference type="Proteomes" id="UP000663854"/>
    </source>
</evidence>
<evidence type="ECO:0000256" key="2">
    <source>
        <dbReference type="ARBA" id="ARBA00023242"/>
    </source>
</evidence>
<feature type="compositionally biased region" description="Acidic residues" evidence="4">
    <location>
        <begin position="125"/>
        <end position="147"/>
    </location>
</feature>
<name>A0A814UI68_9BILA</name>
<dbReference type="EMBL" id="CAJNOL010001874">
    <property type="protein sequence ID" value="CAF1431714.1"/>
    <property type="molecule type" value="Genomic_DNA"/>
</dbReference>
<protein>
    <recommendedName>
        <fullName evidence="5">Small-subunit processome Utp12 domain-containing protein</fullName>
    </recommendedName>
</protein>
<dbReference type="PANTHER" id="PTHR44267">
    <property type="entry name" value="WD REPEAT-CONTAINING PROTEIN 43"/>
    <property type="match status" value="1"/>
</dbReference>
<evidence type="ECO:0000256" key="1">
    <source>
        <dbReference type="ARBA" id="ARBA00004123"/>
    </source>
</evidence>
<evidence type="ECO:0000259" key="5">
    <source>
        <dbReference type="Pfam" id="PF04003"/>
    </source>
</evidence>
<feature type="compositionally biased region" description="Basic and acidic residues" evidence="4">
    <location>
        <begin position="148"/>
        <end position="159"/>
    </location>
</feature>
<evidence type="ECO:0000256" key="4">
    <source>
        <dbReference type="SAM" id="MobiDB-lite"/>
    </source>
</evidence>
<keyword evidence="9" id="KW-1185">Reference proteome</keyword>
<dbReference type="GO" id="GO:0000462">
    <property type="term" value="P:maturation of SSU-rRNA from tricistronic rRNA transcript (SSU-rRNA, 5.8S rRNA, LSU-rRNA)"/>
    <property type="evidence" value="ECO:0007669"/>
    <property type="project" value="TreeGrafter"/>
</dbReference>
<dbReference type="InterPro" id="IPR052414">
    <property type="entry name" value="U3_snoRNA-assoc_WDR"/>
</dbReference>
<feature type="compositionally biased region" description="Acidic residues" evidence="4">
    <location>
        <begin position="95"/>
        <end position="107"/>
    </location>
</feature>
<proteinExistence type="inferred from homology"/>
<accession>A0A814UI68</accession>
<comment type="subcellular location">
    <subcellularLocation>
        <location evidence="1">Nucleus</location>
    </subcellularLocation>
</comment>
<dbReference type="EMBL" id="CAJNOH010001092">
    <property type="protein sequence ID" value="CAF1174976.1"/>
    <property type="molecule type" value="Genomic_DNA"/>
</dbReference>
<dbReference type="AlphaFoldDB" id="A0A814UI68"/>
<keyword evidence="2" id="KW-0539">Nucleus</keyword>
<comment type="similarity">
    <text evidence="3">Belongs to the UTP5 family.</text>
</comment>
<gene>
    <name evidence="7" type="ORF">JXQ802_LOCUS36475</name>
    <name evidence="6" type="ORF">PYM288_LOCUS23483</name>
</gene>
<reference evidence="6" key="1">
    <citation type="submission" date="2021-02" db="EMBL/GenBank/DDBJ databases">
        <authorList>
            <person name="Nowell W R."/>
        </authorList>
    </citation>
    <scope>NUCLEOTIDE SEQUENCE</scope>
</reference>
<evidence type="ECO:0000313" key="9">
    <source>
        <dbReference type="Proteomes" id="UP000663870"/>
    </source>
</evidence>
<evidence type="ECO:0000313" key="7">
    <source>
        <dbReference type="EMBL" id="CAF1431714.1"/>
    </source>
</evidence>
<evidence type="ECO:0000313" key="6">
    <source>
        <dbReference type="EMBL" id="CAF1174976.1"/>
    </source>
</evidence>
<feature type="region of interest" description="Disordered" evidence="4">
    <location>
        <begin position="95"/>
        <end position="167"/>
    </location>
</feature>
<dbReference type="InterPro" id="IPR007148">
    <property type="entry name" value="SSU_processome_Utp12"/>
</dbReference>
<dbReference type="Proteomes" id="UP000663854">
    <property type="component" value="Unassembled WGS sequence"/>
</dbReference>
<feature type="domain" description="Small-subunit processome Utp12" evidence="5">
    <location>
        <begin position="4"/>
        <end position="68"/>
    </location>
</feature>
<dbReference type="PANTHER" id="PTHR44267:SF1">
    <property type="entry name" value="WD REPEAT-CONTAINING PROTEIN 43"/>
    <property type="match status" value="1"/>
</dbReference>
<sequence>MIELLKKRAEKGLIASKWLRALLNTHSSYLMTYPDITERLGSMYELLESHTKIYPKLARLHGKLLLISSQINNHNKELSNNDDKLSSKPSLIFEDVSDEDIDGDQTQDELIPSPSEYDDYSGLSDDLDLGIENDDNEDEIEEINESDTDIHFQHDGYLKDDDDNDSS</sequence>
<organism evidence="6 8">
    <name type="scientific">Rotaria sordida</name>
    <dbReference type="NCBI Taxonomy" id="392033"/>
    <lineage>
        <taxon>Eukaryota</taxon>
        <taxon>Metazoa</taxon>
        <taxon>Spiralia</taxon>
        <taxon>Gnathifera</taxon>
        <taxon>Rotifera</taxon>
        <taxon>Eurotatoria</taxon>
        <taxon>Bdelloidea</taxon>
        <taxon>Philodinida</taxon>
        <taxon>Philodinidae</taxon>
        <taxon>Rotaria</taxon>
    </lineage>
</organism>
<comment type="caution">
    <text evidence="6">The sequence shown here is derived from an EMBL/GenBank/DDBJ whole genome shotgun (WGS) entry which is preliminary data.</text>
</comment>
<evidence type="ECO:0000256" key="3">
    <source>
        <dbReference type="ARBA" id="ARBA00038335"/>
    </source>
</evidence>